<dbReference type="VEuPathDB" id="FungiDB:AJ78_07846"/>
<protein>
    <submittedName>
        <fullName evidence="2">Uncharacterized protein</fullName>
    </submittedName>
</protein>
<dbReference type="PRINTS" id="PR01217">
    <property type="entry name" value="PRICHEXTENSN"/>
</dbReference>
<dbReference type="Proteomes" id="UP000182235">
    <property type="component" value="Unassembled WGS sequence"/>
</dbReference>
<evidence type="ECO:0000256" key="1">
    <source>
        <dbReference type="SAM" id="MobiDB-lite"/>
    </source>
</evidence>
<reference evidence="2 3" key="1">
    <citation type="submission" date="2015-07" db="EMBL/GenBank/DDBJ databases">
        <title>Emmonsia species relationships and genome sequence.</title>
        <authorList>
            <consortium name="The Broad Institute Genomics Platform"/>
            <person name="Cuomo C.A."/>
            <person name="Munoz J.F."/>
            <person name="Imamovic A."/>
            <person name="Priest M.E."/>
            <person name="Young S."/>
            <person name="Clay O.K."/>
            <person name="McEwen J.G."/>
        </authorList>
    </citation>
    <scope>NUCLEOTIDE SEQUENCE [LARGE SCALE GENOMIC DNA]</scope>
    <source>
        <strain evidence="2 3">UAMH 9510</strain>
    </source>
</reference>
<comment type="caution">
    <text evidence="2">The sequence shown here is derived from an EMBL/GenBank/DDBJ whole genome shotgun (WGS) entry which is preliminary data.</text>
</comment>
<sequence>MCCWSKFDNQLIQTHYPLLRRGFHLREKYQLNFFDSGHQLYLRTLRQKENTPRRATATMIFYLLIGILALSIPPTDAADGCDSGGVDCLGTFPGKASQNRARALSTVYIYSPVTTITLPRRDVADTAYPTARLGPPVVPTPKTTPTTLMTVAIPAYPPTPTLPSTSASPGSPETPEYPESPRYPPPPASLETTFPTTPISSPRPEYETQPKNKAPESHKSPEGPGYLPPPATPETTFRTAPISNPSPEYETQPQPKKTQPKKETPPQYKPQPTYKTEPAYRPRAFPL</sequence>
<name>A0A1J9P5E6_9EURO</name>
<feature type="compositionally biased region" description="Polar residues" evidence="1">
    <location>
        <begin position="233"/>
        <end position="246"/>
    </location>
</feature>
<dbReference type="AlphaFoldDB" id="A0A1J9P5E6"/>
<feature type="region of interest" description="Disordered" evidence="1">
    <location>
        <begin position="153"/>
        <end position="287"/>
    </location>
</feature>
<proteinExistence type="predicted"/>
<evidence type="ECO:0000313" key="3">
    <source>
        <dbReference type="Proteomes" id="UP000182235"/>
    </source>
</evidence>
<organism evidence="2 3">
    <name type="scientific">Emergomyces pasteurianus Ep9510</name>
    <dbReference type="NCBI Taxonomy" id="1447872"/>
    <lineage>
        <taxon>Eukaryota</taxon>
        <taxon>Fungi</taxon>
        <taxon>Dikarya</taxon>
        <taxon>Ascomycota</taxon>
        <taxon>Pezizomycotina</taxon>
        <taxon>Eurotiomycetes</taxon>
        <taxon>Eurotiomycetidae</taxon>
        <taxon>Onygenales</taxon>
        <taxon>Ajellomycetaceae</taxon>
        <taxon>Emergomyces</taxon>
    </lineage>
</organism>
<evidence type="ECO:0000313" key="2">
    <source>
        <dbReference type="EMBL" id="OJD11366.1"/>
    </source>
</evidence>
<dbReference type="EMBL" id="LGRN01000556">
    <property type="protein sequence ID" value="OJD11366.1"/>
    <property type="molecule type" value="Genomic_DNA"/>
</dbReference>
<feature type="compositionally biased region" description="Low complexity" evidence="1">
    <location>
        <begin position="162"/>
        <end position="174"/>
    </location>
</feature>
<gene>
    <name evidence="2" type="ORF">AJ78_07846</name>
</gene>
<feature type="compositionally biased region" description="Basic and acidic residues" evidence="1">
    <location>
        <begin position="204"/>
        <end position="221"/>
    </location>
</feature>
<keyword evidence="3" id="KW-1185">Reference proteome</keyword>
<dbReference type="OrthoDB" id="10595325at2759"/>
<dbReference type="STRING" id="1447872.A0A1J9P5E6"/>
<accession>A0A1J9P5E6</accession>